<dbReference type="PANTHER" id="PTHR11717:SF31">
    <property type="entry name" value="LOW MOLECULAR WEIGHT PROTEIN-TYROSINE-PHOSPHATASE ETP-RELATED"/>
    <property type="match status" value="1"/>
</dbReference>
<dbReference type="SUPFAM" id="SSF52788">
    <property type="entry name" value="Phosphotyrosine protein phosphatases I"/>
    <property type="match status" value="1"/>
</dbReference>
<dbReference type="PANTHER" id="PTHR11717">
    <property type="entry name" value="LOW MOLECULAR WEIGHT PROTEIN TYROSINE PHOSPHATASE"/>
    <property type="match status" value="1"/>
</dbReference>
<dbReference type="SMART" id="SM00226">
    <property type="entry name" value="LMWPc"/>
    <property type="match status" value="1"/>
</dbReference>
<dbReference type="InterPro" id="IPR023485">
    <property type="entry name" value="Ptyr_pPase"/>
</dbReference>
<dbReference type="CDD" id="cd16344">
    <property type="entry name" value="LMWPAP"/>
    <property type="match status" value="1"/>
</dbReference>
<evidence type="ECO:0000313" key="3">
    <source>
        <dbReference type="Proteomes" id="UP000006316"/>
    </source>
</evidence>
<dbReference type="PATRIC" id="fig|1117379.3.peg.3286"/>
<reference evidence="2 3" key="1">
    <citation type="journal article" date="2012" name="Front. Microbiol.">
        <title>Redundancy and modularity in membrane-associated dissimilatory nitrate reduction in Bacillus.</title>
        <authorList>
            <person name="Heylen K."/>
            <person name="Keltjens J."/>
        </authorList>
    </citation>
    <scope>NUCLEOTIDE SEQUENCE [LARGE SCALE GENOMIC DNA]</scope>
    <source>
        <strain evidence="3">LMG 21833T</strain>
    </source>
</reference>
<dbReference type="AlphaFoldDB" id="K6DE77"/>
<protein>
    <submittedName>
        <fullName evidence="2">Low molecular weight protein-tyrosine-phosphatase ywlE</fullName>
    </submittedName>
</protein>
<accession>K6DE77</accession>
<name>K6DE77_9BACI</name>
<dbReference type="Gene3D" id="3.40.50.2300">
    <property type="match status" value="1"/>
</dbReference>
<comment type="caution">
    <text evidence="2">The sequence shown here is derived from an EMBL/GenBank/DDBJ whole genome shotgun (WGS) entry which is preliminary data.</text>
</comment>
<dbReference type="Proteomes" id="UP000006316">
    <property type="component" value="Unassembled WGS sequence"/>
</dbReference>
<organism evidence="2 3">
    <name type="scientific">Neobacillus bataviensis LMG 21833</name>
    <dbReference type="NCBI Taxonomy" id="1117379"/>
    <lineage>
        <taxon>Bacteria</taxon>
        <taxon>Bacillati</taxon>
        <taxon>Bacillota</taxon>
        <taxon>Bacilli</taxon>
        <taxon>Bacillales</taxon>
        <taxon>Bacillaceae</taxon>
        <taxon>Neobacillus</taxon>
    </lineage>
</organism>
<dbReference type="GO" id="GO:0004725">
    <property type="term" value="F:protein tyrosine phosphatase activity"/>
    <property type="evidence" value="ECO:0007669"/>
    <property type="project" value="TreeGrafter"/>
</dbReference>
<evidence type="ECO:0000259" key="1">
    <source>
        <dbReference type="SMART" id="SM00226"/>
    </source>
</evidence>
<dbReference type="EMBL" id="AJLS01000115">
    <property type="protein sequence ID" value="EKN66599.1"/>
    <property type="molecule type" value="Genomic_DNA"/>
</dbReference>
<feature type="domain" description="Phosphotyrosine protein phosphatase I" evidence="1">
    <location>
        <begin position="1"/>
        <end position="127"/>
    </location>
</feature>
<proteinExistence type="predicted"/>
<gene>
    <name evidence="2" type="ORF">BABA_15857</name>
</gene>
<evidence type="ECO:0000313" key="2">
    <source>
        <dbReference type="EMBL" id="EKN66599.1"/>
    </source>
</evidence>
<sequence>MAEAILKNKHLNGVEVKSAGIYAASGSEASPHAKSVLDDNKIPHNHRSRLLTGAEVEWADLILTMTGSHKFAILQQFPDAGAKVFTLKEYSGEPFNHDVVDPYGGILGMYETTFRELNELINKAIEKLKP</sequence>
<keyword evidence="3" id="KW-1185">Reference proteome</keyword>
<dbReference type="InterPro" id="IPR036196">
    <property type="entry name" value="Ptyr_pPase_sf"/>
</dbReference>
<dbReference type="STRING" id="1117379.BABA_15857"/>
<dbReference type="Pfam" id="PF01451">
    <property type="entry name" value="LMWPc"/>
    <property type="match status" value="1"/>
</dbReference>
<dbReference type="InterPro" id="IPR050438">
    <property type="entry name" value="LMW_PTPase"/>
</dbReference>
<dbReference type="eggNOG" id="COG0394">
    <property type="taxonomic scope" value="Bacteria"/>
</dbReference>